<dbReference type="InterPro" id="IPR036282">
    <property type="entry name" value="Glutathione-S-Trfase_C_sf"/>
</dbReference>
<dbReference type="Proteomes" id="UP000184267">
    <property type="component" value="Unassembled WGS sequence"/>
</dbReference>
<dbReference type="InterPro" id="IPR047047">
    <property type="entry name" value="GST_Omega-like_C"/>
</dbReference>
<dbReference type="Gene3D" id="3.40.30.10">
    <property type="entry name" value="Glutaredoxin"/>
    <property type="match status" value="2"/>
</dbReference>
<dbReference type="CDD" id="cd03190">
    <property type="entry name" value="GST_C_Omega_like"/>
    <property type="match status" value="2"/>
</dbReference>
<evidence type="ECO:0000259" key="1">
    <source>
        <dbReference type="PROSITE" id="PS50405"/>
    </source>
</evidence>
<dbReference type="SUPFAM" id="SSF47616">
    <property type="entry name" value="GST C-terminal domain-like"/>
    <property type="match status" value="2"/>
</dbReference>
<dbReference type="InterPro" id="IPR010987">
    <property type="entry name" value="Glutathione-S-Trfase_C-like"/>
</dbReference>
<dbReference type="PROSITE" id="PS50405">
    <property type="entry name" value="GST_CTER"/>
    <property type="match status" value="2"/>
</dbReference>
<comment type="caution">
    <text evidence="2">The sequence shown here is derived from an EMBL/GenBank/DDBJ whole genome shotgun (WGS) entry which is preliminary data.</text>
</comment>
<dbReference type="STRING" id="154538.A0A1M2VF78"/>
<accession>A0A1M2VF78</accession>
<proteinExistence type="predicted"/>
<reference evidence="2 3" key="1">
    <citation type="submission" date="2016-10" db="EMBL/GenBank/DDBJ databases">
        <title>Genome sequence of the basidiomycete white-rot fungus Trametes pubescens.</title>
        <authorList>
            <person name="Makela M.R."/>
            <person name="Granchi Z."/>
            <person name="Peng M."/>
            <person name="De Vries R.P."/>
            <person name="Grigoriev I."/>
            <person name="Riley R."/>
            <person name="Hilden K."/>
        </authorList>
    </citation>
    <scope>NUCLEOTIDE SEQUENCE [LARGE SCALE GENOMIC DNA]</scope>
    <source>
        <strain evidence="2 3">FBCC735</strain>
    </source>
</reference>
<dbReference type="Pfam" id="PF13410">
    <property type="entry name" value="GST_C_2"/>
    <property type="match status" value="2"/>
</dbReference>
<gene>
    <name evidence="2" type="ORF">TRAPUB_2889</name>
</gene>
<feature type="domain" description="GST C-terminal" evidence="1">
    <location>
        <begin position="170"/>
        <end position="293"/>
    </location>
</feature>
<dbReference type="SUPFAM" id="SSF52833">
    <property type="entry name" value="Thioredoxin-like"/>
    <property type="match status" value="1"/>
</dbReference>
<name>A0A1M2VF78_TRAPU</name>
<dbReference type="OrthoDB" id="2309723at2759"/>
<evidence type="ECO:0000313" key="3">
    <source>
        <dbReference type="Proteomes" id="UP000184267"/>
    </source>
</evidence>
<feature type="domain" description="GST C-terminal" evidence="1">
    <location>
        <begin position="434"/>
        <end position="535"/>
    </location>
</feature>
<sequence length="535" mass="60387">MSSTRDVSHLSDIAKSISEPDGSFNRKPSVFRNFVEKGGAFAPEKGRYHLYVSYACPWATRTLIVRKIKGLEEFIDVSVVSPRMGAHGWPFANVDAFPGADADPLFGAEHVKDLYLRVNPEYEGRFTVPILWDKKTSAIVNNESSEIIRMFNTAFNDELPADKAAIDLYPEALRGEIDGTNEWVYDTVNNGVYKSGFATSQKAYEAAVVPLFDSLDRLEKILEGKDYLVGNQLTEADVRLFVTIVRFDPVYVGHFKCNIRTIRDGYPAINLWIAHHELHARRLALDRHHQPPLEPDGTFKRCPTSFRDFIQKDGKYEPEKAWATRALIVRKLKGLEDFIGVSVVSPRMGPKGWPFASADAYMGADADLLYDAQHVSDLYLRAKPDYDGRFSVPILWDKKTATIVNNESSEIIRMFNSMFDDQLPADKAAVDLYPEALRKEIDEINEGVYDTVNNGVYKSGFATIQTAYEAAVVPLFASLDRLEKVLTGKDFLVGDRLTEADIRLFVTIVRFDPVYVGHFKCNIRTIRDGYPAIHL</sequence>
<keyword evidence="3" id="KW-1185">Reference proteome</keyword>
<dbReference type="EMBL" id="MNAD01001334">
    <property type="protein sequence ID" value="OJT06259.1"/>
    <property type="molecule type" value="Genomic_DNA"/>
</dbReference>
<dbReference type="Gene3D" id="1.20.1050.10">
    <property type="match status" value="2"/>
</dbReference>
<dbReference type="GO" id="GO:0005737">
    <property type="term" value="C:cytoplasm"/>
    <property type="evidence" value="ECO:0007669"/>
    <property type="project" value="TreeGrafter"/>
</dbReference>
<dbReference type="Pfam" id="PF13409">
    <property type="entry name" value="GST_N_2"/>
    <property type="match status" value="2"/>
</dbReference>
<protein>
    <submittedName>
        <fullName evidence="2">Glutathione S-transferase omega-like 2</fullName>
    </submittedName>
</protein>
<dbReference type="PANTHER" id="PTHR32419">
    <property type="entry name" value="GLUTATHIONYL-HYDROQUINONE REDUCTASE"/>
    <property type="match status" value="1"/>
</dbReference>
<evidence type="ECO:0000313" key="2">
    <source>
        <dbReference type="EMBL" id="OJT06259.1"/>
    </source>
</evidence>
<dbReference type="InterPro" id="IPR036249">
    <property type="entry name" value="Thioredoxin-like_sf"/>
</dbReference>
<organism evidence="2 3">
    <name type="scientific">Trametes pubescens</name>
    <name type="common">White-rot fungus</name>
    <dbReference type="NCBI Taxonomy" id="154538"/>
    <lineage>
        <taxon>Eukaryota</taxon>
        <taxon>Fungi</taxon>
        <taxon>Dikarya</taxon>
        <taxon>Basidiomycota</taxon>
        <taxon>Agaricomycotina</taxon>
        <taxon>Agaricomycetes</taxon>
        <taxon>Polyporales</taxon>
        <taxon>Polyporaceae</taxon>
        <taxon>Trametes</taxon>
    </lineage>
</organism>
<dbReference type="AlphaFoldDB" id="A0A1M2VF78"/>
<dbReference type="InterPro" id="IPR016639">
    <property type="entry name" value="GST_Omega/GSH"/>
</dbReference>
<keyword evidence="2" id="KW-0808">Transferase</keyword>
<dbReference type="PANTHER" id="PTHR32419:SF6">
    <property type="entry name" value="GLUTATHIONE S-TRANSFERASE OMEGA-LIKE 1-RELATED"/>
    <property type="match status" value="1"/>
</dbReference>
<dbReference type="GO" id="GO:0004364">
    <property type="term" value="F:glutathione transferase activity"/>
    <property type="evidence" value="ECO:0007669"/>
    <property type="project" value="InterPro"/>
</dbReference>
<dbReference type="InterPro" id="IPR004045">
    <property type="entry name" value="Glutathione_S-Trfase_N"/>
</dbReference>
<dbReference type="OMA" id="WIAHHEL"/>